<name>A0A2I0L667_PUNGR</name>
<reference evidence="2 3" key="1">
    <citation type="submission" date="2017-11" db="EMBL/GenBank/DDBJ databases">
        <title>De-novo sequencing of pomegranate (Punica granatum L.) genome.</title>
        <authorList>
            <person name="Akparov Z."/>
            <person name="Amiraslanov A."/>
            <person name="Hajiyeva S."/>
            <person name="Abbasov M."/>
            <person name="Kaur K."/>
            <person name="Hamwieh A."/>
            <person name="Solovyev V."/>
            <person name="Salamov A."/>
            <person name="Braich B."/>
            <person name="Kosarev P."/>
            <person name="Mahmoud A."/>
            <person name="Hajiyev E."/>
            <person name="Babayeva S."/>
            <person name="Izzatullayeva V."/>
            <person name="Mammadov A."/>
            <person name="Mammadov A."/>
            <person name="Sharifova S."/>
            <person name="Ojaghi J."/>
            <person name="Eynullazada K."/>
            <person name="Bayramov B."/>
            <person name="Abdulazimova A."/>
            <person name="Shahmuradov I."/>
        </authorList>
    </citation>
    <scope>NUCLEOTIDE SEQUENCE [LARGE SCALE GENOMIC DNA]</scope>
    <source>
        <strain evidence="3">cv. AG2017</strain>
        <tissue evidence="2">Leaf</tissue>
    </source>
</reference>
<proteinExistence type="predicted"/>
<protein>
    <submittedName>
        <fullName evidence="2">Uncharacterized protein</fullName>
    </submittedName>
</protein>
<dbReference type="AlphaFoldDB" id="A0A2I0L667"/>
<evidence type="ECO:0000256" key="1">
    <source>
        <dbReference type="SAM" id="MobiDB-lite"/>
    </source>
</evidence>
<sequence length="66" mass="7720">MARTRFEYTWGHEDLTEPPQDEVGTSSRTLSSSGITTLVELTSIRVERDRLRREIIEKDEEPTNQR</sequence>
<organism evidence="2 3">
    <name type="scientific">Punica granatum</name>
    <name type="common">Pomegranate</name>
    <dbReference type="NCBI Taxonomy" id="22663"/>
    <lineage>
        <taxon>Eukaryota</taxon>
        <taxon>Viridiplantae</taxon>
        <taxon>Streptophyta</taxon>
        <taxon>Embryophyta</taxon>
        <taxon>Tracheophyta</taxon>
        <taxon>Spermatophyta</taxon>
        <taxon>Magnoliopsida</taxon>
        <taxon>eudicotyledons</taxon>
        <taxon>Gunneridae</taxon>
        <taxon>Pentapetalae</taxon>
        <taxon>rosids</taxon>
        <taxon>malvids</taxon>
        <taxon>Myrtales</taxon>
        <taxon>Lythraceae</taxon>
        <taxon>Punica</taxon>
    </lineage>
</organism>
<evidence type="ECO:0000313" key="2">
    <source>
        <dbReference type="EMBL" id="PKI76184.1"/>
    </source>
</evidence>
<gene>
    <name evidence="2" type="ORF">CRG98_003411</name>
</gene>
<accession>A0A2I0L667</accession>
<comment type="caution">
    <text evidence="2">The sequence shown here is derived from an EMBL/GenBank/DDBJ whole genome shotgun (WGS) entry which is preliminary data.</text>
</comment>
<dbReference type="Proteomes" id="UP000233551">
    <property type="component" value="Unassembled WGS sequence"/>
</dbReference>
<keyword evidence="3" id="KW-1185">Reference proteome</keyword>
<feature type="compositionally biased region" description="Basic and acidic residues" evidence="1">
    <location>
        <begin position="1"/>
        <end position="15"/>
    </location>
</feature>
<evidence type="ECO:0000313" key="3">
    <source>
        <dbReference type="Proteomes" id="UP000233551"/>
    </source>
</evidence>
<dbReference type="EMBL" id="PGOL01000128">
    <property type="protein sequence ID" value="PKI76184.1"/>
    <property type="molecule type" value="Genomic_DNA"/>
</dbReference>
<feature type="region of interest" description="Disordered" evidence="1">
    <location>
        <begin position="1"/>
        <end position="31"/>
    </location>
</feature>